<dbReference type="InterPro" id="IPR036047">
    <property type="entry name" value="F-box-like_dom_sf"/>
</dbReference>
<accession>A0A0K6G3U5</accession>
<dbReference type="InterPro" id="IPR001810">
    <property type="entry name" value="F-box_dom"/>
</dbReference>
<evidence type="ECO:0000313" key="4">
    <source>
        <dbReference type="Proteomes" id="UP000044841"/>
    </source>
</evidence>
<keyword evidence="4" id="KW-1185">Reference proteome</keyword>
<dbReference type="PROSITE" id="PS50181">
    <property type="entry name" value="FBOX"/>
    <property type="match status" value="1"/>
</dbReference>
<feature type="compositionally biased region" description="Polar residues" evidence="1">
    <location>
        <begin position="399"/>
        <end position="411"/>
    </location>
</feature>
<feature type="region of interest" description="Disordered" evidence="1">
    <location>
        <begin position="1"/>
        <end position="85"/>
    </location>
</feature>
<feature type="compositionally biased region" description="Basic residues" evidence="1">
    <location>
        <begin position="38"/>
        <end position="53"/>
    </location>
</feature>
<dbReference type="SUPFAM" id="SSF81383">
    <property type="entry name" value="F-box domain"/>
    <property type="match status" value="1"/>
</dbReference>
<dbReference type="AlphaFoldDB" id="A0A0K6G3U5"/>
<reference evidence="3 4" key="1">
    <citation type="submission" date="2015-07" db="EMBL/GenBank/DDBJ databases">
        <authorList>
            <person name="Noorani M."/>
        </authorList>
    </citation>
    <scope>NUCLEOTIDE SEQUENCE [LARGE SCALE GENOMIC DNA]</scope>
    <source>
        <strain evidence="3">BBA 69670</strain>
    </source>
</reference>
<evidence type="ECO:0000256" key="1">
    <source>
        <dbReference type="SAM" id="MobiDB-lite"/>
    </source>
</evidence>
<gene>
    <name evidence="3" type="ORF">RSOLAG22IIIB_05199</name>
</gene>
<dbReference type="EMBL" id="CYGV01001356">
    <property type="protein sequence ID" value="CUA73196.1"/>
    <property type="molecule type" value="Genomic_DNA"/>
</dbReference>
<dbReference type="CDD" id="cd09917">
    <property type="entry name" value="F-box_SF"/>
    <property type="match status" value="1"/>
</dbReference>
<sequence length="696" mass="80430">MAPQTRSSTRTDRVTTRSSVARAQPLQKADVPKNAPKPSRKPKTKPSSKPRPKLKVEPKVEQESEPARKRIRHSGMKGRPSDNGPATILLMNLPVEVLIEVARYIHPLDLIMLSRVNKFFRELFMDKRSALVWRSARENLPGLPACPSETSEPQYAAMLFAKRCSTCGGYAPREMNPVLVIRLCSHCWEEELVSAHRVTDASLLSVINAPVPGQSRTWKSWCLYKEARAVKIKLNELTEARDEEALRRWKEERYELVQTRRKNAEPLEKWLVKRERERARDRHELRASNRKEIESRLIELGWEKGDFVCYDRWRRKEWNSAITTMKAITDKVWDNLLPRLLGHLEINRNDRLQREQSQRQAARRNAVYNWLETTRSLLPFYARATPAGESPSDAGHMPSASTSWGMPDSDSPQVLRQTFPASSQVHEWPEYKTLIDNDVPHEQFLIDFEEKKTEFQQSIVEWRRELDAHLVTTLSDDVRPPNYDQSFTMTVRVGENVQPISALPEDTQKLLRADSIFTISPPNDPYVFFYPHGFDRLVSDITKVVCHSKAREIAQAFLRDLGIPDASYLGLKALGRAFRCGRCPQAVVDAHDWRGIIIHYMEHQRSWKAVTRQRQVRSKKNFIYVCTHDINMEDADRPLVRMSTQEPIPTTPAWSYSQCLLCQSVSIYSGVHSLAIVDHLRYVHLVEEPEMGTHYT</sequence>
<evidence type="ECO:0000259" key="2">
    <source>
        <dbReference type="PROSITE" id="PS50181"/>
    </source>
</evidence>
<organism evidence="3 4">
    <name type="scientific">Rhizoctonia solani</name>
    <dbReference type="NCBI Taxonomy" id="456999"/>
    <lineage>
        <taxon>Eukaryota</taxon>
        <taxon>Fungi</taxon>
        <taxon>Dikarya</taxon>
        <taxon>Basidiomycota</taxon>
        <taxon>Agaricomycotina</taxon>
        <taxon>Agaricomycetes</taxon>
        <taxon>Cantharellales</taxon>
        <taxon>Ceratobasidiaceae</taxon>
        <taxon>Rhizoctonia</taxon>
    </lineage>
</organism>
<feature type="region of interest" description="Disordered" evidence="1">
    <location>
        <begin position="387"/>
        <end position="411"/>
    </location>
</feature>
<feature type="compositionally biased region" description="Basic and acidic residues" evidence="1">
    <location>
        <begin position="54"/>
        <end position="68"/>
    </location>
</feature>
<name>A0A0K6G3U5_9AGAM</name>
<dbReference type="Pfam" id="PF00646">
    <property type="entry name" value="F-box"/>
    <property type="match status" value="1"/>
</dbReference>
<protein>
    <submittedName>
        <fullName evidence="3">Protein SFI1 homolog [Papio anubis]</fullName>
    </submittedName>
</protein>
<dbReference type="Proteomes" id="UP000044841">
    <property type="component" value="Unassembled WGS sequence"/>
</dbReference>
<evidence type="ECO:0000313" key="3">
    <source>
        <dbReference type="EMBL" id="CUA73196.1"/>
    </source>
</evidence>
<feature type="domain" description="F-box" evidence="2">
    <location>
        <begin position="87"/>
        <end position="136"/>
    </location>
</feature>
<proteinExistence type="predicted"/>